<reference evidence="4" key="1">
    <citation type="submission" date="2021-01" db="EMBL/GenBank/DDBJ databases">
        <title>Genome public.</title>
        <authorList>
            <person name="Liu C."/>
            <person name="Sun Q."/>
        </authorList>
    </citation>
    <scope>NUCLEOTIDE SEQUENCE</scope>
    <source>
        <strain evidence="4">M6</strain>
    </source>
</reference>
<name>A0A934WUQ6_9FIRM</name>
<dbReference type="CDD" id="cd08547">
    <property type="entry name" value="Type_II_cohesin"/>
    <property type="match status" value="2"/>
</dbReference>
<feature type="region of interest" description="Disordered" evidence="1">
    <location>
        <begin position="339"/>
        <end position="375"/>
    </location>
</feature>
<dbReference type="SUPFAM" id="SSF49384">
    <property type="entry name" value="Carbohydrate-binding domain"/>
    <property type="match status" value="2"/>
</dbReference>
<organism evidence="4 5">
    <name type="scientific">Ruminococcus difficilis</name>
    <dbReference type="NCBI Taxonomy" id="2763069"/>
    <lineage>
        <taxon>Bacteria</taxon>
        <taxon>Bacillati</taxon>
        <taxon>Bacillota</taxon>
        <taxon>Clostridia</taxon>
        <taxon>Eubacteriales</taxon>
        <taxon>Oscillospiraceae</taxon>
        <taxon>Ruminococcus</taxon>
    </lineage>
</organism>
<feature type="chain" id="PRO_5037373026" description="Dockerin domain-containing protein" evidence="2">
    <location>
        <begin position="25"/>
        <end position="924"/>
    </location>
</feature>
<sequence length="924" mass="98551">MRNAKKLISILLVAALLITTVATAAFTVSAAGGTLSSHYQTNPSGKVGKAGSITIDGDLSDWTEDMLVATSAAWDCANHWKGSHENCLIDAYALFASWDSSNLYIGMQYVNTTDTWQNPGDASLMDGGKIGDLHLVLALSVNPSSTGLTGKVTDGKYIWGDQIDYSGTHVDHLFYMSAKPGAGVPGHFTVADAAGNTDYTTHCGSYKTEGIEYKMADGNACSSIWGLNNSDSTDDVFSDSSDWVDYKTYKGSKGVHNTKYDSFYEIKIPFTALGITASQLTSNGIGAMTLCGRGESALDCCPFDPSMIDNVKGDYGNDPSTSHEKDDLDALTVPLASIGKGGVTPTPQPTTAPVTTPQPTTAPVTTPQPTTDPVSDKTVVNATSNICGSGNVTATGSTVTVTYNLQSAMDLVNGQWNLKYDTSKLRLKTAASKLMPNISGSSNIYNDVAYGTFSEIYDPYDFKTSKAFVQAEFEVIGKGTANVALDVQELSVGYFSGSTLKFENAVKNSQKQNLSSISGFSSNNVTGSTSVINGSPSVDTKLTVNATSNFFPASSTTVNQTGTKVTVQYLFQSTHDMLNSEWTLTYDSSKLSYNSSATGSIMPNASGVVASEPSKGRIKGSSSSTLPCEFTTEKPFVKVTFDVLDTGTATVNLNVAILGLVNASGDQGYLVDGGSVKNLKSQSGFSNLSYSTNTKFGDISAKAIKVKTTSNYFPETTRSLTDSSQITVAFKLQSFYELINSEWELSYDPAKLSFNKADLKKLQPNLTGTVALETTTGLIKGNFSNLSCDNFYREKDFVTVTFDIIGTGETTVNMNLKYLGVVNEENKEGFVIEKGKDTNLKSKTGFSKNSTYGVSAVMPNGNKDRIKGDTNFDGTVDISDATYIQKHVTEYVLFNNNQLAVADVTGDGKVDIADATQVQRMAAN</sequence>
<evidence type="ECO:0000256" key="2">
    <source>
        <dbReference type="SAM" id="SignalP"/>
    </source>
</evidence>
<dbReference type="RefSeq" id="WP_201428926.1">
    <property type="nucleotide sequence ID" value="NZ_JAEQMG010000191.1"/>
</dbReference>
<dbReference type="CDD" id="cd14256">
    <property type="entry name" value="Dockerin_I"/>
    <property type="match status" value="1"/>
</dbReference>
<dbReference type="GO" id="GO:0030246">
    <property type="term" value="F:carbohydrate binding"/>
    <property type="evidence" value="ECO:0007669"/>
    <property type="project" value="InterPro"/>
</dbReference>
<dbReference type="SUPFAM" id="SSF63446">
    <property type="entry name" value="Type I dockerin domain"/>
    <property type="match status" value="1"/>
</dbReference>
<dbReference type="GO" id="GO:0000272">
    <property type="term" value="P:polysaccharide catabolic process"/>
    <property type="evidence" value="ECO:0007669"/>
    <property type="project" value="InterPro"/>
</dbReference>
<evidence type="ECO:0000259" key="3">
    <source>
        <dbReference type="PROSITE" id="PS51766"/>
    </source>
</evidence>
<comment type="caution">
    <text evidence="4">The sequence shown here is derived from an EMBL/GenBank/DDBJ whole genome shotgun (WGS) entry which is preliminary data.</text>
</comment>
<feature type="signal peptide" evidence="2">
    <location>
        <begin position="1"/>
        <end position="24"/>
    </location>
</feature>
<evidence type="ECO:0000313" key="5">
    <source>
        <dbReference type="Proteomes" id="UP000633365"/>
    </source>
</evidence>
<dbReference type="Proteomes" id="UP000633365">
    <property type="component" value="Unassembled WGS sequence"/>
</dbReference>
<evidence type="ECO:0000313" key="4">
    <source>
        <dbReference type="EMBL" id="MBK6090261.1"/>
    </source>
</evidence>
<dbReference type="AlphaFoldDB" id="A0A934WUQ6"/>
<dbReference type="InterPro" id="IPR016134">
    <property type="entry name" value="Dockerin_dom"/>
</dbReference>
<gene>
    <name evidence="4" type="ORF">JKK62_16700</name>
</gene>
<protein>
    <recommendedName>
        <fullName evidence="3">Dockerin domain-containing protein</fullName>
    </recommendedName>
</protein>
<dbReference type="PROSITE" id="PS51766">
    <property type="entry name" value="DOCKERIN"/>
    <property type="match status" value="1"/>
</dbReference>
<keyword evidence="5" id="KW-1185">Reference proteome</keyword>
<dbReference type="InterPro" id="IPR002105">
    <property type="entry name" value="Dockerin_1_rpt"/>
</dbReference>
<dbReference type="InterPro" id="IPR008965">
    <property type="entry name" value="CBM2/CBM3_carb-bd_dom_sf"/>
</dbReference>
<dbReference type="Gene3D" id="1.10.1330.10">
    <property type="entry name" value="Dockerin domain"/>
    <property type="match status" value="1"/>
</dbReference>
<proteinExistence type="predicted"/>
<dbReference type="Gene3D" id="2.60.40.680">
    <property type="match status" value="2"/>
</dbReference>
<dbReference type="InterPro" id="IPR036439">
    <property type="entry name" value="Dockerin_dom_sf"/>
</dbReference>
<feature type="compositionally biased region" description="Low complexity" evidence="1">
    <location>
        <begin position="343"/>
        <end position="371"/>
    </location>
</feature>
<evidence type="ECO:0000256" key="1">
    <source>
        <dbReference type="SAM" id="MobiDB-lite"/>
    </source>
</evidence>
<dbReference type="EMBL" id="JAEQMG010000191">
    <property type="protein sequence ID" value="MBK6090261.1"/>
    <property type="molecule type" value="Genomic_DNA"/>
</dbReference>
<feature type="domain" description="Dockerin" evidence="3">
    <location>
        <begin position="863"/>
        <end position="924"/>
    </location>
</feature>
<accession>A0A934WUQ6</accession>
<dbReference type="Pfam" id="PF00404">
    <property type="entry name" value="Dockerin_1"/>
    <property type="match status" value="1"/>
</dbReference>
<keyword evidence="2" id="KW-0732">Signal</keyword>
<dbReference type="GO" id="GO:0004553">
    <property type="term" value="F:hydrolase activity, hydrolyzing O-glycosyl compounds"/>
    <property type="evidence" value="ECO:0007669"/>
    <property type="project" value="InterPro"/>
</dbReference>